<evidence type="ECO:0000313" key="1">
    <source>
        <dbReference type="EMBL" id="RAK24108.1"/>
    </source>
</evidence>
<accession>A0A327YSP1</accession>
<dbReference type="Pfam" id="PF18906">
    <property type="entry name" value="Phage_tube_2"/>
    <property type="match status" value="1"/>
</dbReference>
<reference evidence="1 2" key="1">
    <citation type="submission" date="2018-06" db="EMBL/GenBank/DDBJ databases">
        <title>Genomic Encyclopedia of Archaeal and Bacterial Type Strains, Phase II (KMG-II): from individual species to whole genera.</title>
        <authorList>
            <person name="Goeker M."/>
        </authorList>
    </citation>
    <scope>NUCLEOTIDE SEQUENCE [LARGE SCALE GENOMIC DNA]</scope>
    <source>
        <strain evidence="1 2">DSM 22011</strain>
    </source>
</reference>
<organism evidence="1 2">
    <name type="scientific">Salipiger aestuarii</name>
    <dbReference type="NCBI Taxonomy" id="568098"/>
    <lineage>
        <taxon>Bacteria</taxon>
        <taxon>Pseudomonadati</taxon>
        <taxon>Pseudomonadota</taxon>
        <taxon>Alphaproteobacteria</taxon>
        <taxon>Rhodobacterales</taxon>
        <taxon>Roseobacteraceae</taxon>
        <taxon>Salipiger</taxon>
    </lineage>
</organism>
<dbReference type="OrthoDB" id="1680496at2"/>
<dbReference type="Proteomes" id="UP000249165">
    <property type="component" value="Unassembled WGS sequence"/>
</dbReference>
<gene>
    <name evidence="1" type="ORF">ATI53_1001215</name>
</gene>
<keyword evidence="2" id="KW-1185">Reference proteome</keyword>
<dbReference type="InterPro" id="IPR044000">
    <property type="entry name" value="Phage_tube_2"/>
</dbReference>
<protein>
    <submittedName>
        <fullName evidence="1">Uncharacterized protein</fullName>
    </submittedName>
</protein>
<dbReference type="AlphaFoldDB" id="A0A327YSP1"/>
<comment type="caution">
    <text evidence="1">The sequence shown here is derived from an EMBL/GenBank/DDBJ whole genome shotgun (WGS) entry which is preliminary data.</text>
</comment>
<sequence length="323" mass="33823">MPNARGDRAKLFSRRQTTFGTAESAAAGAFYTLPFYSYNVTPSGELSNDEAIRGDAYPGDTVAGLRNLSGALEVPMGLDSIGWWLAQLLGLPTTTGTGPYTHAFVAAANPGILLATHGITHNDLSTHFTQDSLAAQSIEITGAKNGQRQRVTMNMVGREEIKAGATLDSSPVSFSTDPVPVGFQGLLSIDGSEAAGVTQANLTLATGREADQEAMNGLATASDIQPGMWDLSGSLTARFRDTGLYDAASAGTAIALSLAWQISANYSLTIALPSVTLERTGIPIEGRDVISSSFNWRANRPASGDELIEVTLINATSDYANAS</sequence>
<evidence type="ECO:0000313" key="2">
    <source>
        <dbReference type="Proteomes" id="UP000249165"/>
    </source>
</evidence>
<dbReference type="EMBL" id="QLMG01000001">
    <property type="protein sequence ID" value="RAK24108.1"/>
    <property type="molecule type" value="Genomic_DNA"/>
</dbReference>
<proteinExistence type="predicted"/>
<name>A0A327YSP1_9RHOB</name>
<dbReference type="RefSeq" id="WP_111549520.1">
    <property type="nucleotide sequence ID" value="NZ_LIQE01000057.1"/>
</dbReference>